<dbReference type="AlphaFoldDB" id="A0A5C7S388"/>
<accession>A0A5C7S388</accession>
<protein>
    <recommendedName>
        <fullName evidence="3">Acyl carrier protein</fullName>
    </recommendedName>
</protein>
<evidence type="ECO:0000313" key="2">
    <source>
        <dbReference type="Proteomes" id="UP000321192"/>
    </source>
</evidence>
<dbReference type="SUPFAM" id="SSF47336">
    <property type="entry name" value="ACP-like"/>
    <property type="match status" value="1"/>
</dbReference>
<dbReference type="Gene3D" id="1.10.1200.10">
    <property type="entry name" value="ACP-like"/>
    <property type="match status" value="1"/>
</dbReference>
<proteinExistence type="predicted"/>
<evidence type="ECO:0008006" key="3">
    <source>
        <dbReference type="Google" id="ProtNLM"/>
    </source>
</evidence>
<dbReference type="Proteomes" id="UP000321192">
    <property type="component" value="Unassembled WGS sequence"/>
</dbReference>
<sequence>MAISASVLEFFRSRPNPIDVNDATRLVDVLDSLAFLDFFLFLEQSFTDVVSLDDVAGCATVGDLSGLLERSVGTTAAR</sequence>
<reference evidence="1 2" key="1">
    <citation type="submission" date="2018-09" db="EMBL/GenBank/DDBJ databases">
        <title>Metagenome Assembled Genomes from an Advanced Water Purification Facility.</title>
        <authorList>
            <person name="Stamps B.W."/>
            <person name="Spear J.R."/>
        </authorList>
    </citation>
    <scope>NUCLEOTIDE SEQUENCE [LARGE SCALE GENOMIC DNA]</scope>
    <source>
        <strain evidence="1">Bin_27_1</strain>
    </source>
</reference>
<dbReference type="EMBL" id="SSFD01000392">
    <property type="protein sequence ID" value="TXH78388.1"/>
    <property type="molecule type" value="Genomic_DNA"/>
</dbReference>
<dbReference type="RefSeq" id="WP_276662661.1">
    <property type="nucleotide sequence ID" value="NZ_SSFD01000392.1"/>
</dbReference>
<evidence type="ECO:0000313" key="1">
    <source>
        <dbReference type="EMBL" id="TXH78388.1"/>
    </source>
</evidence>
<gene>
    <name evidence="1" type="ORF">E6Q80_22860</name>
</gene>
<dbReference type="InterPro" id="IPR036736">
    <property type="entry name" value="ACP-like_sf"/>
</dbReference>
<name>A0A5C7S388_THASP</name>
<organism evidence="1 2">
    <name type="scientific">Thauera aminoaromatica</name>
    <dbReference type="NCBI Taxonomy" id="164330"/>
    <lineage>
        <taxon>Bacteria</taxon>
        <taxon>Pseudomonadati</taxon>
        <taxon>Pseudomonadota</taxon>
        <taxon>Betaproteobacteria</taxon>
        <taxon>Rhodocyclales</taxon>
        <taxon>Zoogloeaceae</taxon>
        <taxon>Thauera</taxon>
    </lineage>
</organism>
<comment type="caution">
    <text evidence="1">The sequence shown here is derived from an EMBL/GenBank/DDBJ whole genome shotgun (WGS) entry which is preliminary data.</text>
</comment>